<comment type="caution">
    <text evidence="13">The sequence shown here is derived from an EMBL/GenBank/DDBJ whole genome shotgun (WGS) entry which is preliminary data.</text>
</comment>
<dbReference type="Proteomes" id="UP000244189">
    <property type="component" value="Unassembled WGS sequence"/>
</dbReference>
<evidence type="ECO:0000256" key="4">
    <source>
        <dbReference type="ARBA" id="ARBA00022723"/>
    </source>
</evidence>
<evidence type="ECO:0000256" key="2">
    <source>
        <dbReference type="ARBA" id="ARBA00004141"/>
    </source>
</evidence>
<feature type="transmembrane region" description="Helical" evidence="12">
    <location>
        <begin position="35"/>
        <end position="55"/>
    </location>
</feature>
<keyword evidence="3 12" id="KW-0812">Transmembrane</keyword>
<proteinExistence type="inferred from homology"/>
<evidence type="ECO:0000256" key="12">
    <source>
        <dbReference type="HAMAP-Rule" id="MF_01665"/>
    </source>
</evidence>
<feature type="transmembrane region" description="Helical" evidence="12">
    <location>
        <begin position="120"/>
        <end position="138"/>
    </location>
</feature>
<keyword evidence="14" id="KW-1185">Reference proteome</keyword>
<dbReference type="AlphaFoldDB" id="A0A2T5GKZ1"/>
<protein>
    <recommendedName>
        <fullName evidence="12">Heme A synthase</fullName>
        <shortName evidence="12">HAS</shortName>
        <ecNumber evidence="12">1.17.99.9</ecNumber>
    </recommendedName>
    <alternativeName>
        <fullName evidence="12">Cytochrome aa3-controlling protein</fullName>
    </alternativeName>
</protein>
<comment type="catalytic activity">
    <reaction evidence="11">
        <text>Fe(II)-heme o + 2 A + H2O = Fe(II)-heme a + 2 AH2</text>
        <dbReference type="Rhea" id="RHEA:63388"/>
        <dbReference type="ChEBI" id="CHEBI:13193"/>
        <dbReference type="ChEBI" id="CHEBI:15377"/>
        <dbReference type="ChEBI" id="CHEBI:17499"/>
        <dbReference type="ChEBI" id="CHEBI:60530"/>
        <dbReference type="ChEBI" id="CHEBI:61715"/>
        <dbReference type="EC" id="1.17.99.9"/>
    </reaction>
    <physiologicalReaction direction="left-to-right" evidence="11">
        <dbReference type="Rhea" id="RHEA:63389"/>
    </physiologicalReaction>
</comment>
<reference evidence="13 14" key="1">
    <citation type="submission" date="2018-04" db="EMBL/GenBank/DDBJ databases">
        <title>Genomic Encyclopedia of Type Strains, Phase III (KMG-III): the genomes of soil and plant-associated and newly described type strains.</title>
        <authorList>
            <person name="Whitman W."/>
        </authorList>
    </citation>
    <scope>NUCLEOTIDE SEQUENCE [LARGE SCALE GENOMIC DNA]</scope>
    <source>
        <strain evidence="13 14">MA101b</strain>
    </source>
</reference>
<keyword evidence="6 12" id="KW-0560">Oxidoreductase</keyword>
<evidence type="ECO:0000256" key="11">
    <source>
        <dbReference type="ARBA" id="ARBA00048044"/>
    </source>
</evidence>
<feature type="transmembrane region" description="Helical" evidence="12">
    <location>
        <begin position="218"/>
        <end position="238"/>
    </location>
</feature>
<keyword evidence="12" id="KW-1003">Cell membrane</keyword>
<dbReference type="UniPathway" id="UPA00269">
    <property type="reaction ID" value="UER00713"/>
</dbReference>
<evidence type="ECO:0000313" key="13">
    <source>
        <dbReference type="EMBL" id="PTQ59979.1"/>
    </source>
</evidence>
<comment type="function">
    <text evidence="12">Catalyzes the conversion of heme O to heme A by two successive hydroxylations of the methyl group at C8. The first hydroxylation forms heme I, the second hydroxylation results in an unstable dihydroxymethyl group, which spontaneously dehydrates, resulting in the formyl group of heme A.</text>
</comment>
<comment type="subcellular location">
    <subcellularLocation>
        <location evidence="12">Cell membrane</location>
        <topology evidence="12">Multi-pass membrane protein</topology>
    </subcellularLocation>
    <subcellularLocation>
        <location evidence="2">Membrane</location>
        <topology evidence="2">Multi-pass membrane protein</topology>
    </subcellularLocation>
</comment>
<dbReference type="PANTHER" id="PTHR23289">
    <property type="entry name" value="CYTOCHROME C OXIDASE ASSEMBLY PROTEIN COX15"/>
    <property type="match status" value="1"/>
</dbReference>
<name>A0A2T5GKZ1_9SPHN</name>
<dbReference type="InterPro" id="IPR003780">
    <property type="entry name" value="COX15/CtaA_fam"/>
</dbReference>
<evidence type="ECO:0000256" key="3">
    <source>
        <dbReference type="ARBA" id="ARBA00022692"/>
    </source>
</evidence>
<dbReference type="EC" id="1.17.99.9" evidence="12"/>
<dbReference type="InterPro" id="IPR023754">
    <property type="entry name" value="HemeA_Synthase_type2"/>
</dbReference>
<evidence type="ECO:0000256" key="6">
    <source>
        <dbReference type="ARBA" id="ARBA00023002"/>
    </source>
</evidence>
<evidence type="ECO:0000256" key="7">
    <source>
        <dbReference type="ARBA" id="ARBA00023004"/>
    </source>
</evidence>
<dbReference type="Pfam" id="PF02628">
    <property type="entry name" value="COX15-CtaA"/>
    <property type="match status" value="1"/>
</dbReference>
<dbReference type="GO" id="GO:0046872">
    <property type="term" value="F:metal ion binding"/>
    <property type="evidence" value="ECO:0007669"/>
    <property type="project" value="UniProtKB-KW"/>
</dbReference>
<feature type="transmembrane region" description="Helical" evidence="12">
    <location>
        <begin position="183"/>
        <end position="206"/>
    </location>
</feature>
<dbReference type="EMBL" id="QAOG01000004">
    <property type="protein sequence ID" value="PTQ59979.1"/>
    <property type="molecule type" value="Genomic_DNA"/>
</dbReference>
<comment type="cofactor">
    <cofactor evidence="1 12">
        <name>heme b</name>
        <dbReference type="ChEBI" id="CHEBI:60344"/>
    </cofactor>
</comment>
<feature type="binding site" description="axial binding residue" evidence="12">
    <location>
        <position position="284"/>
    </location>
    <ligand>
        <name>heme</name>
        <dbReference type="ChEBI" id="CHEBI:30413"/>
    </ligand>
    <ligandPart>
        <name>Fe</name>
        <dbReference type="ChEBI" id="CHEBI:18248"/>
    </ligandPart>
</feature>
<dbReference type="HAMAP" id="MF_01665">
    <property type="entry name" value="HemeA_synth_type2"/>
    <property type="match status" value="1"/>
</dbReference>
<feature type="binding site" description="axial binding residue" evidence="12">
    <location>
        <position position="340"/>
    </location>
    <ligand>
        <name>heme</name>
        <dbReference type="ChEBI" id="CHEBI:30413"/>
    </ligand>
    <ligandPart>
        <name>Fe</name>
        <dbReference type="ChEBI" id="CHEBI:18248"/>
    </ligandPart>
</feature>
<dbReference type="PANTHER" id="PTHR23289:SF2">
    <property type="entry name" value="CYTOCHROME C OXIDASE ASSEMBLY PROTEIN COX15 HOMOLOG"/>
    <property type="match status" value="1"/>
</dbReference>
<accession>A0A2T5GKZ1</accession>
<keyword evidence="8 12" id="KW-0350">Heme biosynthesis</keyword>
<feature type="transmembrane region" description="Helical" evidence="12">
    <location>
        <begin position="309"/>
        <end position="332"/>
    </location>
</feature>
<comment type="pathway">
    <text evidence="10 12">Porphyrin-containing compound metabolism; heme A biosynthesis; heme A from heme O: step 1/1.</text>
</comment>
<evidence type="ECO:0000256" key="5">
    <source>
        <dbReference type="ARBA" id="ARBA00022989"/>
    </source>
</evidence>
<evidence type="ECO:0000256" key="8">
    <source>
        <dbReference type="ARBA" id="ARBA00023133"/>
    </source>
</evidence>
<gene>
    <name evidence="12" type="primary">ctaA</name>
    <name evidence="13" type="ORF">C8J26_2838</name>
</gene>
<comment type="similarity">
    <text evidence="12">Belongs to the COX15/CtaA family. Type 2 subfamily.</text>
</comment>
<sequence>MADTKRWRRAPVWSICADMLQPSAAFLTKARPRAVALWLYSVAGLIVAMVVIGGITRLTESGLSITQWKPISGIIPPLNEVQWQAEFANYKRIPEYAAFNADMSLSGFKAIFFWEYLHRLWGRLIGIAFAVPLIWFAVRKRIPAGYGWRLSALLALGAFQGAIGWWMVASGLSVRTDVSHIRLAVHLLTALTILAGIIWTALDLSALHRNPLAAPARLAPIAIVALAVLFVQLVYGAFTAGLDAGYAFASWPLMGDGLFPADVPMVNPAWSNAVDNPIVVQFIHRWFAFAAAAGLVWLAIVATKAGSRAGFFVVGLVTLQIMLGIATLMTGVQIDVAVAHQGNAALLLIAAMFAAHAVGSARRVS</sequence>
<dbReference type="GO" id="GO:0120547">
    <property type="term" value="F:heme A synthase activity"/>
    <property type="evidence" value="ECO:0007669"/>
    <property type="project" value="UniProtKB-EC"/>
</dbReference>
<feature type="transmembrane region" description="Helical" evidence="12">
    <location>
        <begin position="344"/>
        <end position="361"/>
    </location>
</feature>
<feature type="transmembrane region" description="Helical" evidence="12">
    <location>
        <begin position="283"/>
        <end position="302"/>
    </location>
</feature>
<comment type="subunit">
    <text evidence="12">Interacts with CtaB.</text>
</comment>
<organism evidence="13 14">
    <name type="scientific">Sphingomonas aurantiaca</name>
    <dbReference type="NCBI Taxonomy" id="185949"/>
    <lineage>
        <taxon>Bacteria</taxon>
        <taxon>Pseudomonadati</taxon>
        <taxon>Pseudomonadota</taxon>
        <taxon>Alphaproteobacteria</taxon>
        <taxon>Sphingomonadales</taxon>
        <taxon>Sphingomonadaceae</taxon>
        <taxon>Sphingomonas</taxon>
    </lineage>
</organism>
<feature type="transmembrane region" description="Helical" evidence="12">
    <location>
        <begin position="150"/>
        <end position="168"/>
    </location>
</feature>
<evidence type="ECO:0000256" key="10">
    <source>
        <dbReference type="ARBA" id="ARBA00044501"/>
    </source>
</evidence>
<evidence type="ECO:0000256" key="9">
    <source>
        <dbReference type="ARBA" id="ARBA00023136"/>
    </source>
</evidence>
<evidence type="ECO:0000256" key="1">
    <source>
        <dbReference type="ARBA" id="ARBA00001970"/>
    </source>
</evidence>
<keyword evidence="4 12" id="KW-0479">Metal-binding</keyword>
<dbReference type="GO" id="GO:0016653">
    <property type="term" value="F:oxidoreductase activity, acting on NAD(P)H, heme protein as acceptor"/>
    <property type="evidence" value="ECO:0007669"/>
    <property type="project" value="TreeGrafter"/>
</dbReference>
<dbReference type="GO" id="GO:0005886">
    <property type="term" value="C:plasma membrane"/>
    <property type="evidence" value="ECO:0007669"/>
    <property type="project" value="UniProtKB-SubCell"/>
</dbReference>
<keyword evidence="7 12" id="KW-0408">Iron</keyword>
<evidence type="ECO:0000313" key="14">
    <source>
        <dbReference type="Proteomes" id="UP000244189"/>
    </source>
</evidence>
<keyword evidence="5 12" id="KW-1133">Transmembrane helix</keyword>
<dbReference type="GO" id="GO:0006784">
    <property type="term" value="P:heme A biosynthetic process"/>
    <property type="evidence" value="ECO:0007669"/>
    <property type="project" value="UniProtKB-UniRule"/>
</dbReference>
<keyword evidence="9 12" id="KW-0472">Membrane</keyword>